<protein>
    <submittedName>
        <fullName evidence="1">Lymphocyte expansion molecule</fullName>
    </submittedName>
</protein>
<gene>
    <name evidence="1" type="ORF">MML48_9g00001939</name>
</gene>
<evidence type="ECO:0000313" key="2">
    <source>
        <dbReference type="Proteomes" id="UP001056778"/>
    </source>
</evidence>
<reference evidence="1" key="1">
    <citation type="submission" date="2022-04" db="EMBL/GenBank/DDBJ databases">
        <title>Chromosome-scale genome assembly of Holotrichia oblita Faldermann.</title>
        <authorList>
            <person name="Rongchong L."/>
        </authorList>
    </citation>
    <scope>NUCLEOTIDE SEQUENCE</scope>
    <source>
        <strain evidence="1">81SQS9</strain>
    </source>
</reference>
<dbReference type="Proteomes" id="UP001056778">
    <property type="component" value="Chromosome 9"/>
</dbReference>
<dbReference type="EMBL" id="CM043023">
    <property type="protein sequence ID" value="KAI4454774.1"/>
    <property type="molecule type" value="Genomic_DNA"/>
</dbReference>
<sequence>MTKSQSKAPFGVQTKRFVPIGYHPKLDVNGTLQAYKSKISPCEYNPERYESPYKKYNKAGSVWKRKANSEEFAANLGFRKPAILKQRKYLVAVGGPGSYNISENVYNKKSHSILKDVNFGNEVKFFQFADSTPAPGTYTGDITCSCVVKKQLTNKPPFEWDGFIDRFQVQSKSWHQPPNLYNPIDKGSVEQIVAKLVSKKGPYNLFTGPRDYTTIKNHFAPPKKCAPDKYYTWPNGLDYLLHHPSKRRCGIFLKDNRFRKTPTVRMLMSDLTTCYRNPNDPGPATYDIKIDWYFAVEFLDIKCDHSTYTLMLTGQGVHPKLEIKPNFVVCRLNVLPGNTVANTLIEILNHCEANINVVFEKVLELEGEMRDPEVSETKIQHDKDSSGDSKASKGKKSKKKAKEKHGEKFSHNLSQKEIYSLNNHFEHKRGPSYFQILHDNVEVAASSKLNVKICFGMIHMDNVEESNPTVISSTTEKKGKKISSTCAEDVTKKGHYTKCCQTKIVGNINNASEEDSSSDEQVNGIGEIINKVQRGKSKLSTIKLSLNEEEIDTCTDESIEDQKDILETVCGPTGIPLSVEGVVKTCVKWKKWAAQKKN</sequence>
<proteinExistence type="predicted"/>
<organism evidence="1 2">
    <name type="scientific">Holotrichia oblita</name>
    <name type="common">Chafer beetle</name>
    <dbReference type="NCBI Taxonomy" id="644536"/>
    <lineage>
        <taxon>Eukaryota</taxon>
        <taxon>Metazoa</taxon>
        <taxon>Ecdysozoa</taxon>
        <taxon>Arthropoda</taxon>
        <taxon>Hexapoda</taxon>
        <taxon>Insecta</taxon>
        <taxon>Pterygota</taxon>
        <taxon>Neoptera</taxon>
        <taxon>Endopterygota</taxon>
        <taxon>Coleoptera</taxon>
        <taxon>Polyphaga</taxon>
        <taxon>Scarabaeiformia</taxon>
        <taxon>Scarabaeidae</taxon>
        <taxon>Melolonthinae</taxon>
        <taxon>Holotrichia</taxon>
    </lineage>
</organism>
<comment type="caution">
    <text evidence="1">The sequence shown here is derived from an EMBL/GenBank/DDBJ whole genome shotgun (WGS) entry which is preliminary data.</text>
</comment>
<name>A0ACB9SLA4_HOLOL</name>
<keyword evidence="2" id="KW-1185">Reference proteome</keyword>
<accession>A0ACB9SLA4</accession>
<evidence type="ECO:0000313" key="1">
    <source>
        <dbReference type="EMBL" id="KAI4454774.1"/>
    </source>
</evidence>